<accession>A0A2M4D6R0</accession>
<dbReference type="EMBL" id="GGFL01008600">
    <property type="protein sequence ID" value="MBW72778.1"/>
    <property type="molecule type" value="Transcribed_RNA"/>
</dbReference>
<reference evidence="2" key="1">
    <citation type="submission" date="2018-01" db="EMBL/GenBank/DDBJ databases">
        <title>An insight into the sialome of Amazonian anophelines.</title>
        <authorList>
            <person name="Ribeiro J.M."/>
            <person name="Scarpassa V."/>
            <person name="Calvo E."/>
        </authorList>
    </citation>
    <scope>NUCLEOTIDE SEQUENCE</scope>
</reference>
<feature type="signal peptide" evidence="1">
    <location>
        <begin position="1"/>
        <end position="20"/>
    </location>
</feature>
<organism evidence="2">
    <name type="scientific">Anopheles darlingi</name>
    <name type="common">Mosquito</name>
    <dbReference type="NCBI Taxonomy" id="43151"/>
    <lineage>
        <taxon>Eukaryota</taxon>
        <taxon>Metazoa</taxon>
        <taxon>Ecdysozoa</taxon>
        <taxon>Arthropoda</taxon>
        <taxon>Hexapoda</taxon>
        <taxon>Insecta</taxon>
        <taxon>Pterygota</taxon>
        <taxon>Neoptera</taxon>
        <taxon>Endopterygota</taxon>
        <taxon>Diptera</taxon>
        <taxon>Nematocera</taxon>
        <taxon>Culicoidea</taxon>
        <taxon>Culicidae</taxon>
        <taxon>Anophelinae</taxon>
        <taxon>Anopheles</taxon>
    </lineage>
</organism>
<proteinExistence type="predicted"/>
<evidence type="ECO:0000256" key="1">
    <source>
        <dbReference type="SAM" id="SignalP"/>
    </source>
</evidence>
<keyword evidence="1" id="KW-0732">Signal</keyword>
<dbReference type="AlphaFoldDB" id="A0A2M4D6R0"/>
<feature type="chain" id="PRO_5015005705" evidence="1">
    <location>
        <begin position="21"/>
        <end position="70"/>
    </location>
</feature>
<evidence type="ECO:0000313" key="2">
    <source>
        <dbReference type="EMBL" id="MBW72778.1"/>
    </source>
</evidence>
<name>A0A2M4D6R0_ANODA</name>
<sequence length="70" mass="8386">MQEWFLYLLCLLHNPHTHWSGDCYANVDNPQRNALFFGEFISLFQLSFCAFQLPHQKEAPHKERYPSIRC</sequence>
<protein>
    <submittedName>
        <fullName evidence="2">Putative secreted protein</fullName>
    </submittedName>
</protein>